<feature type="compositionally biased region" description="Low complexity" evidence="1">
    <location>
        <begin position="227"/>
        <end position="243"/>
    </location>
</feature>
<feature type="compositionally biased region" description="Low complexity" evidence="1">
    <location>
        <begin position="403"/>
        <end position="412"/>
    </location>
</feature>
<gene>
    <name evidence="2" type="ORF">Vafri_19407</name>
</gene>
<evidence type="ECO:0000256" key="1">
    <source>
        <dbReference type="SAM" id="MobiDB-lite"/>
    </source>
</evidence>
<dbReference type="PANTHER" id="PTHR37330">
    <property type="entry name" value="CONSERVED TRANSMEMBRANE PROTEIN-RELATED"/>
    <property type="match status" value="1"/>
</dbReference>
<accession>A0A8J4BN93</accession>
<comment type="caution">
    <text evidence="2">The sequence shown here is derived from an EMBL/GenBank/DDBJ whole genome shotgun (WGS) entry which is preliminary data.</text>
</comment>
<dbReference type="Pfam" id="PF13374">
    <property type="entry name" value="TPR_10"/>
    <property type="match status" value="2"/>
</dbReference>
<feature type="compositionally biased region" description="Low complexity" evidence="1">
    <location>
        <begin position="627"/>
        <end position="641"/>
    </location>
</feature>
<feature type="region of interest" description="Disordered" evidence="1">
    <location>
        <begin position="403"/>
        <end position="422"/>
    </location>
</feature>
<proteinExistence type="predicted"/>
<feature type="compositionally biased region" description="Basic and acidic residues" evidence="1">
    <location>
        <begin position="153"/>
        <end position="166"/>
    </location>
</feature>
<dbReference type="PANTHER" id="PTHR37330:SF1">
    <property type="entry name" value="CONSERVED TRANSMEMBRANE PROTEIN-RELATED"/>
    <property type="match status" value="1"/>
</dbReference>
<dbReference type="InterPro" id="IPR011990">
    <property type="entry name" value="TPR-like_helical_dom_sf"/>
</dbReference>
<feature type="compositionally biased region" description="Low complexity" evidence="1">
    <location>
        <begin position="174"/>
        <end position="198"/>
    </location>
</feature>
<organism evidence="2 3">
    <name type="scientific">Volvox africanus</name>
    <dbReference type="NCBI Taxonomy" id="51714"/>
    <lineage>
        <taxon>Eukaryota</taxon>
        <taxon>Viridiplantae</taxon>
        <taxon>Chlorophyta</taxon>
        <taxon>core chlorophytes</taxon>
        <taxon>Chlorophyceae</taxon>
        <taxon>CS clade</taxon>
        <taxon>Chlamydomonadales</taxon>
        <taxon>Volvocaceae</taxon>
        <taxon>Volvox</taxon>
    </lineage>
</organism>
<feature type="compositionally biased region" description="Low complexity" evidence="1">
    <location>
        <begin position="251"/>
        <end position="274"/>
    </location>
</feature>
<dbReference type="Proteomes" id="UP000747399">
    <property type="component" value="Unassembled WGS sequence"/>
</dbReference>
<evidence type="ECO:0000313" key="2">
    <source>
        <dbReference type="EMBL" id="GIL65783.1"/>
    </source>
</evidence>
<feature type="region of interest" description="Disordered" evidence="1">
    <location>
        <begin position="620"/>
        <end position="641"/>
    </location>
</feature>
<dbReference type="EMBL" id="BNCO01000078">
    <property type="protein sequence ID" value="GIL65783.1"/>
    <property type="molecule type" value="Genomic_DNA"/>
</dbReference>
<sequence>MGCGASAARVPSVTASLDPGNRRDKSHPKNVVLQEGVGSPAQRNWDDQPLELVVSGAGAGKPESAGSRPLGQQQGLGGGAADGPDAQILQDPIPGQDLDPHLVEKSQTQSEPEPDSNTCRALAQADAGDTSGDAPENREPITLGNPGADTETEDKSDQETQSKSEQEPSEPGKVTGAVAETTVTEQPIATTITTTTTTDVDYNCDNGDEIERAVEDPANSPQTLFRPPSSSPSSSPSTCSSPPAVTMAPSQPTAVQTATSPPPAASAATPVAPAKQPEQKVQKLPLQQTRMVNCAVSLRFLIDFCRTVPEDMPTWKVVTDVIVPATRQRQCRYVEMIEPRHVGPCDYFISHRWATPFSHLVRYVRKHLVELGDVVEEGGAGIGDGSSGAAGVAAPAGVVLTKTKSSGKGKSSTADDDDEAEPTRSADKVFVWCDIFAINQHPGQVQADDLAQLKDCVEASNQTLLCLDDKGLVLTRIWCLYEIWNTILAGGPPKLAVLGYDVNQDAFKEVYITLDVSEAQATVDSDRVRILADIAASTGLQELNLVIKQALVESTQAEAENALKVLLPKAKDWKDYERVIQALNKHMQMLVALGRHQESRRYGYILQTVNTAWQKAQTGKPAATATGDSSRSSAGAPSAGAGAVAAVGDPVRAAAGDATANGGEGNLPEWHWSNYPKDAALRQVVNKAASSERHGRFETAMSMYRDAVSKAQQRLQSPRGGSPIAPLALDLAGCQLHLAVCLAAQGFPDQAVSEAGEPAVQAFKQHSGPRSLPFASAAHHVAVLSKNNWESKDLRALLLDAAYGIREAQLGPTHEATLETLREKADATVMGGDMAAGVQLYHKLAVRMSGGTDLAAKPPSSASAAAAAAAAAAILELSGKACEIWFLLATYISGMEGRGDEAIRICKALIPHKRRQHVRQLRDVAADPNNQYFKDAVLELRRLGFSRAVVSSRPSSTASSTASSASRRGVSGAADVIDLEPDGLTDPDDPRVDVITHTSELSLWSTVLAKKGKLRDAVLLQWRMAETFRNNTEMAKTETQLPTGKFNMLEAYERCLILDLSTPGAAKVAAEMLAERDGGPAAGTMMTPPTVAPAAVPAAVPAAAAPPAYSGPSYMELIQQMTAKWSALDFTAAEPICRQIVECQAAGHGAVSKEVVDARQQLAQLLKSAGRIEEAVTEMRETLALHEKLLHGKDPTMNRTLQALADMVSESDRAEAEKLHRRAVDLVTKVYGPDHFEVGAAMMQLASFIMSDCERMEEGQDLLQRGLAIHQKFQEQQASMMKAF</sequence>
<name>A0A8J4BN93_9CHLO</name>
<feature type="compositionally biased region" description="Polar residues" evidence="1">
    <location>
        <begin position="105"/>
        <end position="119"/>
    </location>
</feature>
<evidence type="ECO:0000313" key="3">
    <source>
        <dbReference type="Proteomes" id="UP000747399"/>
    </source>
</evidence>
<dbReference type="Gene3D" id="1.25.40.10">
    <property type="entry name" value="Tetratricopeptide repeat domain"/>
    <property type="match status" value="2"/>
</dbReference>
<protein>
    <submittedName>
        <fullName evidence="2">Uncharacterized protein</fullName>
    </submittedName>
</protein>
<reference evidence="2" key="1">
    <citation type="journal article" date="2021" name="Proc. Natl. Acad. Sci. U.S.A.">
        <title>Three genomes in the algal genus Volvox reveal the fate of a haploid sex-determining region after a transition to homothallism.</title>
        <authorList>
            <person name="Yamamoto K."/>
            <person name="Hamaji T."/>
            <person name="Kawai-Toyooka H."/>
            <person name="Matsuzaki R."/>
            <person name="Takahashi F."/>
            <person name="Nishimura Y."/>
            <person name="Kawachi M."/>
            <person name="Noguchi H."/>
            <person name="Minakuchi Y."/>
            <person name="Umen J.G."/>
            <person name="Toyoda A."/>
            <person name="Nozaki H."/>
        </authorList>
    </citation>
    <scope>NUCLEOTIDE SEQUENCE</scope>
    <source>
        <strain evidence="2">NIES-3780</strain>
    </source>
</reference>
<dbReference type="SUPFAM" id="SSF48452">
    <property type="entry name" value="TPR-like"/>
    <property type="match status" value="1"/>
</dbReference>
<feature type="region of interest" description="Disordered" evidence="1">
    <location>
        <begin position="1"/>
        <end position="283"/>
    </location>
</feature>
<keyword evidence="3" id="KW-1185">Reference proteome</keyword>